<evidence type="ECO:0000313" key="3">
    <source>
        <dbReference type="Proteomes" id="UP000271974"/>
    </source>
</evidence>
<evidence type="ECO:0000256" key="1">
    <source>
        <dbReference type="SAM" id="MobiDB-lite"/>
    </source>
</evidence>
<dbReference type="EMBL" id="RQTK01000597">
    <property type="protein sequence ID" value="RUS77228.1"/>
    <property type="molecule type" value="Genomic_DNA"/>
</dbReference>
<feature type="region of interest" description="Disordered" evidence="1">
    <location>
        <begin position="1"/>
        <end position="114"/>
    </location>
</feature>
<sequence>MFKLDSLLLSKRDKAPDGPNRGLYCPPTSTRSDTTFSSAVGTKDKPVRRCSSTMDIKQKHAKVSKSTRAALKRKKGEKLARLKASSNQSERKKIRLRRNRFKSDVNNSKPHKKRASINVNTSIFSDELSIMPKAHPESYPKYSFLVPQYESVVPNVSPIPKMTGVHGLSPVHVMPTMPMMPTMRMGPARPQIHPVPGAFGMPADMQLGNPSLMQTMSMMYGNPQTHFIYPQPGPCIPSERCPNYHAQGRGGHAGLVFKLTDPNQCELKHICQENPQVFGCGRWYRLQRQQEAKSEGFLPLLMVMFCCCCNDTSVFEF</sequence>
<keyword evidence="3" id="KW-1185">Reference proteome</keyword>
<feature type="compositionally biased region" description="Basic residues" evidence="1">
    <location>
        <begin position="59"/>
        <end position="76"/>
    </location>
</feature>
<dbReference type="Proteomes" id="UP000271974">
    <property type="component" value="Unassembled WGS sequence"/>
</dbReference>
<name>A0A433T6S4_ELYCH</name>
<organism evidence="2 3">
    <name type="scientific">Elysia chlorotica</name>
    <name type="common">Eastern emerald elysia</name>
    <name type="synonym">Sea slug</name>
    <dbReference type="NCBI Taxonomy" id="188477"/>
    <lineage>
        <taxon>Eukaryota</taxon>
        <taxon>Metazoa</taxon>
        <taxon>Spiralia</taxon>
        <taxon>Lophotrochozoa</taxon>
        <taxon>Mollusca</taxon>
        <taxon>Gastropoda</taxon>
        <taxon>Heterobranchia</taxon>
        <taxon>Euthyneura</taxon>
        <taxon>Panpulmonata</taxon>
        <taxon>Sacoglossa</taxon>
        <taxon>Placobranchoidea</taxon>
        <taxon>Plakobranchidae</taxon>
        <taxon>Elysia</taxon>
    </lineage>
</organism>
<accession>A0A433T6S4</accession>
<protein>
    <submittedName>
        <fullName evidence="2">Uncharacterized protein</fullName>
    </submittedName>
</protein>
<dbReference type="OrthoDB" id="10589115at2759"/>
<feature type="compositionally biased region" description="Polar residues" evidence="1">
    <location>
        <begin position="27"/>
        <end position="40"/>
    </location>
</feature>
<comment type="caution">
    <text evidence="2">The sequence shown here is derived from an EMBL/GenBank/DDBJ whole genome shotgun (WGS) entry which is preliminary data.</text>
</comment>
<dbReference type="AlphaFoldDB" id="A0A433T6S4"/>
<reference evidence="2 3" key="1">
    <citation type="submission" date="2019-01" db="EMBL/GenBank/DDBJ databases">
        <title>A draft genome assembly of the solar-powered sea slug Elysia chlorotica.</title>
        <authorList>
            <person name="Cai H."/>
            <person name="Li Q."/>
            <person name="Fang X."/>
            <person name="Li J."/>
            <person name="Curtis N.E."/>
            <person name="Altenburger A."/>
            <person name="Shibata T."/>
            <person name="Feng M."/>
            <person name="Maeda T."/>
            <person name="Schwartz J.A."/>
            <person name="Shigenobu S."/>
            <person name="Lundholm N."/>
            <person name="Nishiyama T."/>
            <person name="Yang H."/>
            <person name="Hasebe M."/>
            <person name="Li S."/>
            <person name="Pierce S.K."/>
            <person name="Wang J."/>
        </authorList>
    </citation>
    <scope>NUCLEOTIDE SEQUENCE [LARGE SCALE GENOMIC DNA]</scope>
    <source>
        <strain evidence="2">EC2010</strain>
        <tissue evidence="2">Whole organism of an adult</tissue>
    </source>
</reference>
<gene>
    <name evidence="2" type="ORF">EGW08_015003</name>
</gene>
<proteinExistence type="predicted"/>
<evidence type="ECO:0000313" key="2">
    <source>
        <dbReference type="EMBL" id="RUS77228.1"/>
    </source>
</evidence>